<keyword evidence="5" id="KW-0677">Repeat</keyword>
<dbReference type="GO" id="GO:0045943">
    <property type="term" value="P:positive regulation of transcription by RNA polymerase I"/>
    <property type="evidence" value="ECO:0007669"/>
    <property type="project" value="InterPro"/>
</dbReference>
<keyword evidence="6" id="KW-0804">Transcription</keyword>
<keyword evidence="11" id="KW-1185">Reference proteome</keyword>
<evidence type="ECO:0000313" key="11">
    <source>
        <dbReference type="Proteomes" id="UP001497472"/>
    </source>
</evidence>
<feature type="domain" description="WD repeat-containing protein 75 second beta-propeller" evidence="9">
    <location>
        <begin position="351"/>
        <end position="499"/>
    </location>
</feature>
<gene>
    <name evidence="10" type="ORF">LNINA_LOCUS10226</name>
</gene>
<evidence type="ECO:0000256" key="1">
    <source>
        <dbReference type="ARBA" id="ARBA00004604"/>
    </source>
</evidence>
<feature type="region of interest" description="Disordered" evidence="8">
    <location>
        <begin position="816"/>
        <end position="845"/>
    </location>
</feature>
<dbReference type="SUPFAM" id="SSF50998">
    <property type="entry name" value="Quinoprotein alcohol dehydrogenase-like"/>
    <property type="match status" value="1"/>
</dbReference>
<dbReference type="PANTHER" id="PTHR44215:SF1">
    <property type="entry name" value="WD REPEAT-CONTAINING PROTEIN 75"/>
    <property type="match status" value="1"/>
</dbReference>
<dbReference type="Proteomes" id="UP001497472">
    <property type="component" value="Unassembled WGS sequence"/>
</dbReference>
<evidence type="ECO:0000256" key="4">
    <source>
        <dbReference type="ARBA" id="ARBA00022574"/>
    </source>
</evidence>
<protein>
    <recommendedName>
        <fullName evidence="9">WD repeat-containing protein 75 second beta-propeller domain-containing protein</fullName>
    </recommendedName>
</protein>
<dbReference type="GO" id="GO:2000234">
    <property type="term" value="P:positive regulation of rRNA processing"/>
    <property type="evidence" value="ECO:0007669"/>
    <property type="project" value="TreeGrafter"/>
</dbReference>
<keyword evidence="4" id="KW-0853">WD repeat</keyword>
<evidence type="ECO:0000256" key="2">
    <source>
        <dbReference type="ARBA" id="ARBA00022517"/>
    </source>
</evidence>
<accession>A0AAV1JNI7</accession>
<feature type="compositionally biased region" description="Acidic residues" evidence="8">
    <location>
        <begin position="816"/>
        <end position="835"/>
    </location>
</feature>
<dbReference type="GO" id="GO:0006364">
    <property type="term" value="P:rRNA processing"/>
    <property type="evidence" value="ECO:0007669"/>
    <property type="project" value="UniProtKB-KW"/>
</dbReference>
<keyword evidence="3" id="KW-0698">rRNA processing</keyword>
<feature type="domain" description="WD repeat-containing protein 75 second beta-propeller" evidence="9">
    <location>
        <begin position="574"/>
        <end position="727"/>
    </location>
</feature>
<organism evidence="10 11">
    <name type="scientific">Leptosia nina</name>
    <dbReference type="NCBI Taxonomy" id="320188"/>
    <lineage>
        <taxon>Eukaryota</taxon>
        <taxon>Metazoa</taxon>
        <taxon>Ecdysozoa</taxon>
        <taxon>Arthropoda</taxon>
        <taxon>Hexapoda</taxon>
        <taxon>Insecta</taxon>
        <taxon>Pterygota</taxon>
        <taxon>Neoptera</taxon>
        <taxon>Endopterygota</taxon>
        <taxon>Lepidoptera</taxon>
        <taxon>Glossata</taxon>
        <taxon>Ditrysia</taxon>
        <taxon>Papilionoidea</taxon>
        <taxon>Pieridae</taxon>
        <taxon>Pierinae</taxon>
        <taxon>Leptosia</taxon>
    </lineage>
</organism>
<dbReference type="PANTHER" id="PTHR44215">
    <property type="entry name" value="WD REPEAT-CONTAINING PROTEIN 75"/>
    <property type="match status" value="1"/>
</dbReference>
<proteinExistence type="predicted"/>
<keyword evidence="2" id="KW-0690">Ribosome biogenesis</keyword>
<evidence type="ECO:0000259" key="9">
    <source>
        <dbReference type="Pfam" id="PF23769"/>
    </source>
</evidence>
<evidence type="ECO:0000256" key="5">
    <source>
        <dbReference type="ARBA" id="ARBA00022737"/>
    </source>
</evidence>
<evidence type="ECO:0000256" key="6">
    <source>
        <dbReference type="ARBA" id="ARBA00023163"/>
    </source>
</evidence>
<dbReference type="InterPro" id="IPR011047">
    <property type="entry name" value="Quinoprotein_ADH-like_sf"/>
</dbReference>
<dbReference type="SMART" id="SM00320">
    <property type="entry name" value="WD40"/>
    <property type="match status" value="5"/>
</dbReference>
<sequence length="880" mass="97986">MVVKLSSNQTNYVCKRKAGRSIVDRRPIFSPDDESVLVIAENVVRVYNVKTADWTRTLETESAVKELIAIEFPEKEDYNLCGCSDRGVVTTWTWENGAVLREVQLQIPNGSKVWSFNLINERICFVLTGNPMSKTFHIASYSIRTGELVTYYNEIGVKFNDILSVAIGSSVGEEFAVISNGQNLVHIQNLDRPDVCAVLTTRFRILSVAANRRGMVAYTDAIGRAMVLRGDLYNPDRRAQEPLHWHFLPLLAVAFSAIGNYLITGGMEKVLVKWTFSDLAQKANEKKFIPRMPGFARFITASRSHIAVALSNNSIVLANLEMHVTNTILECGGLTSVNRSLGSTLIYFKPTDSLIIPGRTGFLQLYSTKTDKVLYNIDITEMNSIPSERYNILPVETEVTCAAVSADGRWLVTSEYRNDGIIYPEEKLKFWSSCRDRTCPFKLNTCVNLSHGGLNVVSIALSNKSDFCVTSGNDQKFRVWRLDRNEKKSRWTCLTACYYSSGVSHIQSNPLLNEFKHGEMLGLVEKGERKYLTCDFFERDQIRNVINIHKTKSVVDDRIVAKSVYRGELAIGGVAISQDGSLIAAWFGPKLTLWDTHLCNLRATLAHPALRPKGVHVLFGNNDAAHYLACTTETCLAVWSLLSLTVTYIVQNSPTCLVADPFSNKMAVVNKDNDVHIFTPHESTPVLSKKGILNPQDGVFTHCAFGNSSGADIRLYLMRNSSELYCLEPEKTAEAKLEVISHRNVPKSKFSLLLAEQQVSEVRATSAGQVQQINTDSLAGRAVSEFLSGAPHMIPPVGMLSTSFLQLISGYAEVEEAESSEDAPMEVDSSSDDEEAPKVQVPKPEQLCKADYDTIKNKKLQRVLDQNILDFETTKEVFGL</sequence>
<evidence type="ECO:0000256" key="7">
    <source>
        <dbReference type="ARBA" id="ARBA00023242"/>
    </source>
</evidence>
<dbReference type="InterPro" id="IPR001680">
    <property type="entry name" value="WD40_rpt"/>
</dbReference>
<keyword evidence="7" id="KW-0539">Nucleus</keyword>
<dbReference type="InterPro" id="IPR015943">
    <property type="entry name" value="WD40/YVTN_repeat-like_dom_sf"/>
</dbReference>
<dbReference type="SUPFAM" id="SSF69322">
    <property type="entry name" value="Tricorn protease domain 2"/>
    <property type="match status" value="1"/>
</dbReference>
<reference evidence="10 11" key="1">
    <citation type="submission" date="2023-11" db="EMBL/GenBank/DDBJ databases">
        <authorList>
            <person name="Okamura Y."/>
        </authorList>
    </citation>
    <scope>NUCLEOTIDE SEQUENCE [LARGE SCALE GENOMIC DNA]</scope>
</reference>
<dbReference type="AlphaFoldDB" id="A0AAV1JNI7"/>
<dbReference type="GO" id="GO:0032040">
    <property type="term" value="C:small-subunit processome"/>
    <property type="evidence" value="ECO:0007669"/>
    <property type="project" value="InterPro"/>
</dbReference>
<comment type="subcellular location">
    <subcellularLocation>
        <location evidence="1">Nucleus</location>
        <location evidence="1">Nucleolus</location>
    </subcellularLocation>
</comment>
<dbReference type="GO" id="GO:0003723">
    <property type="term" value="F:RNA binding"/>
    <property type="evidence" value="ECO:0007669"/>
    <property type="project" value="InterPro"/>
</dbReference>
<dbReference type="Pfam" id="PF23769">
    <property type="entry name" value="Beta-prop_WDR75_2nd"/>
    <property type="match status" value="2"/>
</dbReference>
<evidence type="ECO:0000256" key="3">
    <source>
        <dbReference type="ARBA" id="ARBA00022552"/>
    </source>
</evidence>
<name>A0AAV1JNI7_9NEOP</name>
<dbReference type="EMBL" id="CAVLEF010000107">
    <property type="protein sequence ID" value="CAK1551052.1"/>
    <property type="molecule type" value="Genomic_DNA"/>
</dbReference>
<evidence type="ECO:0000313" key="10">
    <source>
        <dbReference type="EMBL" id="CAK1551052.1"/>
    </source>
</evidence>
<dbReference type="Gene3D" id="2.130.10.10">
    <property type="entry name" value="YVTN repeat-like/Quinoprotein amine dehydrogenase"/>
    <property type="match status" value="3"/>
</dbReference>
<dbReference type="InterPro" id="IPR053826">
    <property type="entry name" value="WDR75"/>
</dbReference>
<comment type="caution">
    <text evidence="10">The sequence shown here is derived from an EMBL/GenBank/DDBJ whole genome shotgun (WGS) entry which is preliminary data.</text>
</comment>
<dbReference type="InterPro" id="IPR057644">
    <property type="entry name" value="Beta-prop_WDR75_2nd"/>
</dbReference>
<evidence type="ECO:0000256" key="8">
    <source>
        <dbReference type="SAM" id="MobiDB-lite"/>
    </source>
</evidence>